<dbReference type="InterPro" id="IPR001660">
    <property type="entry name" value="SAM"/>
</dbReference>
<feature type="region of interest" description="Disordered" evidence="1">
    <location>
        <begin position="296"/>
        <end position="332"/>
    </location>
</feature>
<evidence type="ECO:0000259" key="2">
    <source>
        <dbReference type="PROSITE" id="PS50105"/>
    </source>
</evidence>
<proteinExistence type="predicted"/>
<dbReference type="GO" id="GO:0035102">
    <property type="term" value="C:PRC1 complex"/>
    <property type="evidence" value="ECO:0007669"/>
    <property type="project" value="TreeGrafter"/>
</dbReference>
<accession>A0AAV2SU50</accession>
<feature type="region of interest" description="Disordered" evidence="1">
    <location>
        <begin position="355"/>
        <end position="385"/>
    </location>
</feature>
<dbReference type="InterPro" id="IPR013761">
    <property type="entry name" value="SAM/pointed_sf"/>
</dbReference>
<organism evidence="3 4">
    <name type="scientific">Meganyctiphanes norvegica</name>
    <name type="common">Northern krill</name>
    <name type="synonym">Thysanopoda norvegica</name>
    <dbReference type="NCBI Taxonomy" id="48144"/>
    <lineage>
        <taxon>Eukaryota</taxon>
        <taxon>Metazoa</taxon>
        <taxon>Ecdysozoa</taxon>
        <taxon>Arthropoda</taxon>
        <taxon>Crustacea</taxon>
        <taxon>Multicrustacea</taxon>
        <taxon>Malacostraca</taxon>
        <taxon>Eumalacostraca</taxon>
        <taxon>Eucarida</taxon>
        <taxon>Euphausiacea</taxon>
        <taxon>Euphausiidae</taxon>
        <taxon>Meganyctiphanes</taxon>
    </lineage>
</organism>
<sequence length="484" mass="51774">MVTMTDLEASAAVVWPKWCYSNAAQNANGKLTDSNVAQDVALNNNSITSKGCEIKVQEEPAKMTSHSARDVKSERLSPGPSDQEVPTTTTTPNGTPSPSTSPKSPILSITQMPPVMGTPSSQTITPPGYGHVNPAMAALSGMGGAMTVSSPPHLKQMDSLLNRNCSDLMRSLAAKYNNNNALNDYLSAPPSNGFLRPPPAGGLQSLKPNVVPPLLGMPPQRHLTLQSSAKDKQVIPRVTSSSVGIPPSLPLTGSHMFPGASQHLPGFPPFPMVDVSSTQVLMNLVRNASATATQQAQLDNYMRGSSKRPAETSTSPLDLTATVPAKRPCPDSSKSFDVKRIFNFPNNEIEIDVVRFPSARSPTPPKARQTPSPSNANQTTGLHSNKNCSSMESIAHWTVDDVAIFVSNIDLCAEYAEVFREQRIDGSTLALLTEGHLTTNINMKLGPALKLRSVLTKSIGDCTTCTHCNYCHNQTQDKRPQAVS</sequence>
<feature type="compositionally biased region" description="Low complexity" evidence="1">
    <location>
        <begin position="80"/>
        <end position="108"/>
    </location>
</feature>
<evidence type="ECO:0000313" key="4">
    <source>
        <dbReference type="Proteomes" id="UP001497623"/>
    </source>
</evidence>
<protein>
    <recommendedName>
        <fullName evidence="2">SAM domain-containing protein</fullName>
    </recommendedName>
</protein>
<dbReference type="Gene3D" id="1.10.150.50">
    <property type="entry name" value="Transcription Factor, Ets-1"/>
    <property type="match status" value="1"/>
</dbReference>
<dbReference type="SMART" id="SM00454">
    <property type="entry name" value="SAM"/>
    <property type="match status" value="1"/>
</dbReference>
<dbReference type="GO" id="GO:0003682">
    <property type="term" value="F:chromatin binding"/>
    <property type="evidence" value="ECO:0007669"/>
    <property type="project" value="TreeGrafter"/>
</dbReference>
<comment type="caution">
    <text evidence="3">The sequence shown here is derived from an EMBL/GenBank/DDBJ whole genome shotgun (WGS) entry which is preliminary data.</text>
</comment>
<dbReference type="GO" id="GO:0042393">
    <property type="term" value="F:histone binding"/>
    <property type="evidence" value="ECO:0007669"/>
    <property type="project" value="TreeGrafter"/>
</dbReference>
<dbReference type="InterPro" id="IPR050548">
    <property type="entry name" value="PcG_chromatin_remod_factors"/>
</dbReference>
<dbReference type="PROSITE" id="PS50105">
    <property type="entry name" value="SAM_DOMAIN"/>
    <property type="match status" value="1"/>
</dbReference>
<name>A0AAV2SU50_MEGNR</name>
<feature type="compositionally biased region" description="Polar residues" evidence="1">
    <location>
        <begin position="369"/>
        <end position="385"/>
    </location>
</feature>
<dbReference type="Pfam" id="PF00536">
    <property type="entry name" value="SAM_1"/>
    <property type="match status" value="1"/>
</dbReference>
<feature type="compositionally biased region" description="Basic and acidic residues" evidence="1">
    <location>
        <begin position="58"/>
        <end position="75"/>
    </location>
</feature>
<evidence type="ECO:0000313" key="3">
    <source>
        <dbReference type="EMBL" id="CAL4244831.1"/>
    </source>
</evidence>
<dbReference type="SUPFAM" id="SSF47769">
    <property type="entry name" value="SAM/Pointed domain"/>
    <property type="match status" value="1"/>
</dbReference>
<evidence type="ECO:0000256" key="1">
    <source>
        <dbReference type="SAM" id="MobiDB-lite"/>
    </source>
</evidence>
<gene>
    <name evidence="3" type="ORF">MNOR_LOCUS40983</name>
</gene>
<reference evidence="3 4" key="1">
    <citation type="submission" date="2024-05" db="EMBL/GenBank/DDBJ databases">
        <authorList>
            <person name="Wallberg A."/>
        </authorList>
    </citation>
    <scope>NUCLEOTIDE SEQUENCE [LARGE SCALE GENOMIC DNA]</scope>
</reference>
<keyword evidence="4" id="KW-1185">Reference proteome</keyword>
<dbReference type="AlphaFoldDB" id="A0AAV2SU50"/>
<dbReference type="GO" id="GO:0045892">
    <property type="term" value="P:negative regulation of DNA-templated transcription"/>
    <property type="evidence" value="ECO:0007669"/>
    <property type="project" value="TreeGrafter"/>
</dbReference>
<dbReference type="Proteomes" id="UP001497623">
    <property type="component" value="Unassembled WGS sequence"/>
</dbReference>
<dbReference type="EMBL" id="CAXKWB010137406">
    <property type="protein sequence ID" value="CAL4244831.1"/>
    <property type="molecule type" value="Genomic_DNA"/>
</dbReference>
<dbReference type="PANTHER" id="PTHR12247:SF138">
    <property type="entry name" value="POLYHOMEOTIC DISTAL, ISOFORM A-RELATED"/>
    <property type="match status" value="1"/>
</dbReference>
<dbReference type="PANTHER" id="PTHR12247">
    <property type="entry name" value="POLYCOMB GROUP PROTEIN"/>
    <property type="match status" value="1"/>
</dbReference>
<feature type="domain" description="SAM" evidence="2">
    <location>
        <begin position="397"/>
        <end position="446"/>
    </location>
</feature>
<feature type="region of interest" description="Disordered" evidence="1">
    <location>
        <begin position="58"/>
        <end position="109"/>
    </location>
</feature>